<feature type="compositionally biased region" description="Basic and acidic residues" evidence="1">
    <location>
        <begin position="1183"/>
        <end position="1193"/>
    </location>
</feature>
<feature type="compositionally biased region" description="Polar residues" evidence="1">
    <location>
        <begin position="727"/>
        <end position="752"/>
    </location>
</feature>
<feature type="region of interest" description="Disordered" evidence="1">
    <location>
        <begin position="958"/>
        <end position="1205"/>
    </location>
</feature>
<dbReference type="PANTHER" id="PTHR36721">
    <property type="entry name" value="PROLINE-RICH FAMILY PROTEIN"/>
    <property type="match status" value="1"/>
</dbReference>
<feature type="compositionally biased region" description="Basic and acidic residues" evidence="1">
    <location>
        <begin position="870"/>
        <end position="882"/>
    </location>
</feature>
<keyword evidence="2" id="KW-0472">Membrane</keyword>
<sequence>MASAIASSNAWFTQPQKPSMASTTTLLFLGMATSLLITPTAAQSFPYVPTEILMPDPTCVDGSVPCRASDIAYVFRQTASGKVEFRSLNFSSSVDADEVNLDYPAESTALPFLKGKSKSTAFGAARTANGSVLVYAGDCETGTGDVWSFDDDEGEWYRRGLENAGDTRRAPYFLGGTVAFSSSLAPEMDQPTLYTYGGMCARPTSGDDATDWQSNANYTKSMLRLAPEDKDDYTSYDMSVASSGGPRTPIAGFTLTGLTPSMTNKSGIVTQQASYVLLGGHTKTAFINMSTVAVWNLPAESWSYVNIQAPNGDLPKSDLAIKDTSAQARRRSTQNTAKNVYSRSGHTATLSEDGSSIVVIGGWVGDVNTPAEPQLAILEMSEIYSGWQWKIPDEQPNFSGIYGHGAAVLPGNMLMVYGGWESSTSSSRLFRRQASSGTLRFYNITSGSWGSSYTNPLSESSSSDDNNDDAPMDNGKGSNAKRLGLGLGLGFGIAALIGLIIGALCWYKKRKRHISDRDQAVRALSQDPNYYNSEYPEMGETDPWGLDSGTWYGGGADPYFAGERSLGYESMRGARSGMPGLHIPHKPMPRPSRGGYVPTGARPGSFPGPIHPIYEDDEEESYHNRGLYDHVLTPTSEVPSDPFQTPVTGTGPNNIPHPLCLTPGGGNRASATPSPEGPRHDPEVQGWVTEVDAAEGLLARMNSRRSQHHNSQNHDNAEGMPGRMNSRRSQNQGSIGHGQGRSSPTRHNSNRSAALRDDESRSGSNLSESARSAAESIKAKARQLNPLAPAFLAAGAEHPKPGSSSSDSYNTARSSFGALQAEGPSLLMGNQAHRYDDDEPSSPSKSKPRRGGWLGSLRRVFSGASTPTSSREDMSGVRRSFDQEPVSGDYEPGLVGLRGELLRRKKGRQDWEGVDDIRPGPVMSGGSGLEPGAESDWDIEKAVEQRLVQVMFTVPRERLRVVNGNEEGSDREDDVPMKPHTAELVDPDNESQASRGDSLRGKQTGHLYDNPVPRTVEEPRRDEDEVDQTIAEKQRLVQDEDEEQLKQEQRHENERQQFLDEKRAEEQRIVEEEARQTRLMEEEARQMQQREEDELKRREQQQAPPSQEQPASTLQQPKPSYLQPVHPLFQRHSPSPSTSPSPPPSPSPSPSRHRHSRRHTRDNSGNSVAGFLHHPDFSPLEPRFSHSTDDTGHRSSGVVMEAQAVPITRERARTRVLAMVNSFESLSRENSPSPSKFT</sequence>
<feature type="region of interest" description="Disordered" evidence="1">
    <location>
        <begin position="703"/>
        <end position="894"/>
    </location>
</feature>
<dbReference type="InterPro" id="IPR015915">
    <property type="entry name" value="Kelch-typ_b-propeller"/>
</dbReference>
<dbReference type="Proteomes" id="UP000813427">
    <property type="component" value="Unassembled WGS sequence"/>
</dbReference>
<accession>A0A8K0S603</accession>
<feature type="compositionally biased region" description="Basic and acidic residues" evidence="1">
    <location>
        <begin position="974"/>
        <end position="983"/>
    </location>
</feature>
<feature type="region of interest" description="Disordered" evidence="1">
    <location>
        <begin position="906"/>
        <end position="934"/>
    </location>
</feature>
<evidence type="ECO:0000313" key="3">
    <source>
        <dbReference type="EMBL" id="KAH7263119.1"/>
    </source>
</evidence>
<reference evidence="3" key="1">
    <citation type="journal article" date="2021" name="Nat. Commun.">
        <title>Genetic determinants of endophytism in the Arabidopsis root mycobiome.</title>
        <authorList>
            <person name="Mesny F."/>
            <person name="Miyauchi S."/>
            <person name="Thiergart T."/>
            <person name="Pickel B."/>
            <person name="Atanasova L."/>
            <person name="Karlsson M."/>
            <person name="Huettel B."/>
            <person name="Barry K.W."/>
            <person name="Haridas S."/>
            <person name="Chen C."/>
            <person name="Bauer D."/>
            <person name="Andreopoulos W."/>
            <person name="Pangilinan J."/>
            <person name="LaButti K."/>
            <person name="Riley R."/>
            <person name="Lipzen A."/>
            <person name="Clum A."/>
            <person name="Drula E."/>
            <person name="Henrissat B."/>
            <person name="Kohler A."/>
            <person name="Grigoriev I.V."/>
            <person name="Martin F.M."/>
            <person name="Hacquard S."/>
        </authorList>
    </citation>
    <scope>NUCLEOTIDE SEQUENCE</scope>
    <source>
        <strain evidence="3">MPI-SDFR-AT-0068</strain>
    </source>
</reference>
<feature type="transmembrane region" description="Helical" evidence="2">
    <location>
        <begin position="483"/>
        <end position="507"/>
    </location>
</feature>
<dbReference type="EMBL" id="JAGPXF010000001">
    <property type="protein sequence ID" value="KAH7263119.1"/>
    <property type="molecule type" value="Genomic_DNA"/>
</dbReference>
<dbReference type="SUPFAM" id="SSF50965">
    <property type="entry name" value="Galactose oxidase, central domain"/>
    <property type="match status" value="1"/>
</dbReference>
<gene>
    <name evidence="3" type="ORF">BKA59DRAFT_44420</name>
</gene>
<dbReference type="InterPro" id="IPR011043">
    <property type="entry name" value="Gal_Oxase/kelch_b-propeller"/>
</dbReference>
<keyword evidence="2" id="KW-0812">Transmembrane</keyword>
<feature type="compositionally biased region" description="Basic and acidic residues" evidence="1">
    <location>
        <begin position="1030"/>
        <end position="1100"/>
    </location>
</feature>
<dbReference type="AlphaFoldDB" id="A0A8K0S603"/>
<feature type="compositionally biased region" description="Pro residues" evidence="1">
    <location>
        <begin position="1137"/>
        <end position="1149"/>
    </location>
</feature>
<proteinExistence type="predicted"/>
<keyword evidence="4" id="KW-1185">Reference proteome</keyword>
<organism evidence="3 4">
    <name type="scientific">Fusarium tricinctum</name>
    <dbReference type="NCBI Taxonomy" id="61284"/>
    <lineage>
        <taxon>Eukaryota</taxon>
        <taxon>Fungi</taxon>
        <taxon>Dikarya</taxon>
        <taxon>Ascomycota</taxon>
        <taxon>Pezizomycotina</taxon>
        <taxon>Sordariomycetes</taxon>
        <taxon>Hypocreomycetidae</taxon>
        <taxon>Hypocreales</taxon>
        <taxon>Nectriaceae</taxon>
        <taxon>Fusarium</taxon>
        <taxon>Fusarium tricinctum species complex</taxon>
    </lineage>
</organism>
<evidence type="ECO:0000256" key="1">
    <source>
        <dbReference type="SAM" id="MobiDB-lite"/>
    </source>
</evidence>
<evidence type="ECO:0000256" key="2">
    <source>
        <dbReference type="SAM" id="Phobius"/>
    </source>
</evidence>
<comment type="caution">
    <text evidence="3">The sequence shown here is derived from an EMBL/GenBank/DDBJ whole genome shotgun (WGS) entry which is preliminary data.</text>
</comment>
<feature type="compositionally biased region" description="Low complexity" evidence="1">
    <location>
        <begin position="1101"/>
        <end position="1112"/>
    </location>
</feature>
<feature type="region of interest" description="Disordered" evidence="1">
    <location>
        <begin position="646"/>
        <end position="683"/>
    </location>
</feature>
<feature type="compositionally biased region" description="Basic and acidic residues" evidence="1">
    <location>
        <begin position="908"/>
        <end position="918"/>
    </location>
</feature>
<dbReference type="Gene3D" id="2.120.10.80">
    <property type="entry name" value="Kelch-type beta propeller"/>
    <property type="match status" value="1"/>
</dbReference>
<keyword evidence="2" id="KW-1133">Transmembrane helix</keyword>
<dbReference type="OrthoDB" id="205993at2759"/>
<dbReference type="PANTHER" id="PTHR36721:SF1">
    <property type="entry name" value="OS04G0446401 PROTEIN"/>
    <property type="match status" value="1"/>
</dbReference>
<feature type="compositionally biased region" description="Basic residues" evidence="1">
    <location>
        <begin position="1151"/>
        <end position="1160"/>
    </location>
</feature>
<feature type="compositionally biased region" description="Polar residues" evidence="1">
    <location>
        <begin position="802"/>
        <end position="814"/>
    </location>
</feature>
<evidence type="ECO:0008006" key="5">
    <source>
        <dbReference type="Google" id="ProtNLM"/>
    </source>
</evidence>
<feature type="region of interest" description="Disordered" evidence="1">
    <location>
        <begin position="453"/>
        <end position="475"/>
    </location>
</feature>
<name>A0A8K0S603_9HYPO</name>
<protein>
    <recommendedName>
        <fullName evidence="5">Galactose oxidase</fullName>
    </recommendedName>
</protein>
<evidence type="ECO:0000313" key="4">
    <source>
        <dbReference type="Proteomes" id="UP000813427"/>
    </source>
</evidence>